<name>A0A378LAJ2_9GAMM</name>
<evidence type="ECO:0008006" key="5">
    <source>
        <dbReference type="Google" id="ProtNLM"/>
    </source>
</evidence>
<evidence type="ECO:0000313" key="1">
    <source>
        <dbReference type="EMBL" id="KTD75367.1"/>
    </source>
</evidence>
<evidence type="ECO:0000313" key="4">
    <source>
        <dbReference type="Proteomes" id="UP000255110"/>
    </source>
</evidence>
<gene>
    <name evidence="1" type="ORF">Lstg_2542</name>
    <name evidence="2" type="ORF">NCTC11991_02334</name>
</gene>
<evidence type="ECO:0000313" key="3">
    <source>
        <dbReference type="Proteomes" id="UP000054820"/>
    </source>
</evidence>
<reference evidence="1 3" key="1">
    <citation type="submission" date="2015-11" db="EMBL/GenBank/DDBJ databases">
        <title>Genomic analysis of 38 Legionella species identifies large and diverse effector repertoires.</title>
        <authorList>
            <person name="Burstein D."/>
            <person name="Amaro F."/>
            <person name="Zusman T."/>
            <person name="Lifshitz Z."/>
            <person name="Cohen O."/>
            <person name="Gilbert J.A."/>
            <person name="Pupko T."/>
            <person name="Shuman H.A."/>
            <person name="Segal G."/>
        </authorList>
    </citation>
    <scope>NUCLEOTIDE SEQUENCE [LARGE SCALE GENOMIC DNA]</scope>
    <source>
        <strain evidence="1 3">SC-18-C9</strain>
    </source>
</reference>
<sequence length="291" mass="33349">MPLITDFSQFIEEQVLKNNSGYFYKLGLPITPQTQRGQICKLNALSMVLNSLSNAYGMPTPLPIRKNKGEHSFSLRQLAKEKYGSQVGEVYSAKTLASIAEDNGYDNYTIYTEENMKYYVNRIVTSISKGEAPIIFYDVDKEGEPAQLSSNREHALVVAGYFINKNQEQCFIVCQWGKFYWVKAEDAFISTNQLSSCRTPENFYKYDQGWFDLYSTRFFPPETFANPPSESRKAHALPKEDGGLKNKILIIHAKPKPTNKVSFWSSPFALTDKESEKLFKEDLTRYDISYN</sequence>
<dbReference type="Proteomes" id="UP000054820">
    <property type="component" value="Unassembled WGS sequence"/>
</dbReference>
<dbReference type="AlphaFoldDB" id="A0A378LAJ2"/>
<dbReference type="Pfam" id="PF21646">
    <property type="entry name" value="ACTMAP-like_C"/>
    <property type="match status" value="1"/>
</dbReference>
<organism evidence="2 4">
    <name type="scientific">Legionella steigerwaltii</name>
    <dbReference type="NCBI Taxonomy" id="460"/>
    <lineage>
        <taxon>Bacteria</taxon>
        <taxon>Pseudomonadati</taxon>
        <taxon>Pseudomonadota</taxon>
        <taxon>Gammaproteobacteria</taxon>
        <taxon>Legionellales</taxon>
        <taxon>Legionellaceae</taxon>
        <taxon>Legionella</taxon>
    </lineage>
</organism>
<dbReference type="RefSeq" id="WP_238585429.1">
    <property type="nucleotide sequence ID" value="NZ_CAAAIO010000010.1"/>
</dbReference>
<dbReference type="EMBL" id="LNYZ01000023">
    <property type="protein sequence ID" value="KTD75367.1"/>
    <property type="molecule type" value="Genomic_DNA"/>
</dbReference>
<dbReference type="EMBL" id="UGOY01000001">
    <property type="protein sequence ID" value="STY23724.1"/>
    <property type="molecule type" value="Genomic_DNA"/>
</dbReference>
<proteinExistence type="predicted"/>
<reference evidence="2 4" key="2">
    <citation type="submission" date="2018-06" db="EMBL/GenBank/DDBJ databases">
        <authorList>
            <consortium name="Pathogen Informatics"/>
            <person name="Doyle S."/>
        </authorList>
    </citation>
    <scope>NUCLEOTIDE SEQUENCE [LARGE SCALE GENOMIC DNA]</scope>
    <source>
        <strain evidence="2 4">NCTC11991</strain>
    </source>
</reference>
<keyword evidence="3" id="KW-1185">Reference proteome</keyword>
<protein>
    <recommendedName>
        <fullName evidence="5">Peptidase C39-like domain-containing protein</fullName>
    </recommendedName>
</protein>
<dbReference type="Proteomes" id="UP000255110">
    <property type="component" value="Unassembled WGS sequence"/>
</dbReference>
<accession>A0A378LAJ2</accession>
<evidence type="ECO:0000313" key="2">
    <source>
        <dbReference type="EMBL" id="STY23724.1"/>
    </source>
</evidence>
<dbReference type="STRING" id="460.Lstg_2542"/>